<dbReference type="Proteomes" id="UP001169862">
    <property type="component" value="Unassembled WGS sequence"/>
</dbReference>
<dbReference type="InterPro" id="IPR007690">
    <property type="entry name" value="T2SS_GspM"/>
</dbReference>
<keyword evidence="2" id="KW-0472">Membrane</keyword>
<keyword evidence="2" id="KW-0812">Transmembrane</keyword>
<feature type="transmembrane region" description="Helical" evidence="2">
    <location>
        <begin position="25"/>
        <end position="44"/>
    </location>
</feature>
<name>A0AAW7XJV2_9GAMM</name>
<feature type="compositionally biased region" description="Polar residues" evidence="1">
    <location>
        <begin position="149"/>
        <end position="170"/>
    </location>
</feature>
<dbReference type="Pfam" id="PF04612">
    <property type="entry name" value="T2SSM"/>
    <property type="match status" value="1"/>
</dbReference>
<dbReference type="AlphaFoldDB" id="A0AAW7XJV2"/>
<protein>
    <submittedName>
        <fullName evidence="3">Type II secretion system protein GspM</fullName>
    </submittedName>
</protein>
<evidence type="ECO:0000256" key="2">
    <source>
        <dbReference type="SAM" id="Phobius"/>
    </source>
</evidence>
<evidence type="ECO:0000313" key="3">
    <source>
        <dbReference type="EMBL" id="MDO6453337.1"/>
    </source>
</evidence>
<dbReference type="RefSeq" id="WP_303549550.1">
    <property type="nucleotide sequence ID" value="NZ_JAUOPG010000004.1"/>
</dbReference>
<dbReference type="GO" id="GO:0015628">
    <property type="term" value="P:protein secretion by the type II secretion system"/>
    <property type="evidence" value="ECO:0007669"/>
    <property type="project" value="InterPro"/>
</dbReference>
<gene>
    <name evidence="3" type="primary">gspM</name>
    <name evidence="3" type="ORF">Q4490_07150</name>
</gene>
<dbReference type="EMBL" id="JAUOPG010000004">
    <property type="protein sequence ID" value="MDO6453337.1"/>
    <property type="molecule type" value="Genomic_DNA"/>
</dbReference>
<dbReference type="GO" id="GO:0015627">
    <property type="term" value="C:type II protein secretion system complex"/>
    <property type="evidence" value="ECO:0007669"/>
    <property type="project" value="InterPro"/>
</dbReference>
<reference evidence="3" key="1">
    <citation type="submission" date="2023-07" db="EMBL/GenBank/DDBJ databases">
        <title>Genome content predicts the carbon catabolic preferences of heterotrophic bacteria.</title>
        <authorList>
            <person name="Gralka M."/>
        </authorList>
    </citation>
    <scope>NUCLEOTIDE SEQUENCE</scope>
    <source>
        <strain evidence="3">I2M16</strain>
    </source>
</reference>
<keyword evidence="2" id="KW-1133">Transmembrane helix</keyword>
<organism evidence="3 4">
    <name type="scientific">Neptunomonas phycophila</name>
    <dbReference type="NCBI Taxonomy" id="1572645"/>
    <lineage>
        <taxon>Bacteria</taxon>
        <taxon>Pseudomonadati</taxon>
        <taxon>Pseudomonadota</taxon>
        <taxon>Gammaproteobacteria</taxon>
        <taxon>Oceanospirillales</taxon>
        <taxon>Oceanospirillaceae</taxon>
        <taxon>Neptunomonas</taxon>
    </lineage>
</organism>
<accession>A0AAW7XJV2</accession>
<evidence type="ECO:0000313" key="4">
    <source>
        <dbReference type="Proteomes" id="UP001169862"/>
    </source>
</evidence>
<evidence type="ECO:0000256" key="1">
    <source>
        <dbReference type="SAM" id="MobiDB-lite"/>
    </source>
</evidence>
<comment type="caution">
    <text evidence="3">The sequence shown here is derived from an EMBL/GenBank/DDBJ whole genome shotgun (WGS) entry which is preliminary data.</text>
</comment>
<proteinExistence type="predicted"/>
<sequence length="242" mass="26589">MSTEGVTTIESWRQKFNALTPRERVLIAGTMVVLVVVLLFLLVIEPKQKAIQSSTQRITQQQQAIKANEASLVILNRALSQDPSAPIRLDIDDLVSQDLAMSSRIANESAKLVDPTQMSRVLEAVLDQSSDLRLLSLQTLPVQRLDITGQPSNDNAGAASNTTAGLSTATETPIDPVPVYEHAFELKVSGSYAAVYTYLHRLEQLSQAFFWDALELNVKEYPTTEVTLRIHTLSGEEGWLGG</sequence>
<feature type="region of interest" description="Disordered" evidence="1">
    <location>
        <begin position="148"/>
        <end position="170"/>
    </location>
</feature>